<feature type="compositionally biased region" description="Polar residues" evidence="1">
    <location>
        <begin position="1"/>
        <end position="11"/>
    </location>
</feature>
<feature type="region of interest" description="Disordered" evidence="1">
    <location>
        <begin position="1"/>
        <end position="35"/>
    </location>
</feature>
<evidence type="ECO:0000313" key="3">
    <source>
        <dbReference type="Proteomes" id="UP000199165"/>
    </source>
</evidence>
<dbReference type="Proteomes" id="UP000199165">
    <property type="component" value="Unassembled WGS sequence"/>
</dbReference>
<name>A0A1I7ATF0_9ACTN</name>
<sequence length="50" mass="5306">MSFGAVSNASPSEKLPEPDVFAEPDRALETNTGTGVTVDGILEDLEADRR</sequence>
<protein>
    <submittedName>
        <fullName evidence="2">Uncharacterized protein</fullName>
    </submittedName>
</protein>
<dbReference type="STRING" id="995060.SAMN04487904_10867"/>
<evidence type="ECO:0000256" key="1">
    <source>
        <dbReference type="SAM" id="MobiDB-lite"/>
    </source>
</evidence>
<gene>
    <name evidence="2" type="ORF">SAMN04487904_10867</name>
</gene>
<evidence type="ECO:0000313" key="2">
    <source>
        <dbReference type="EMBL" id="SFT78244.1"/>
    </source>
</evidence>
<proteinExistence type="predicted"/>
<dbReference type="EMBL" id="FPAT01000008">
    <property type="protein sequence ID" value="SFT78244.1"/>
    <property type="molecule type" value="Genomic_DNA"/>
</dbReference>
<dbReference type="AlphaFoldDB" id="A0A1I7ATF0"/>
<reference evidence="3" key="1">
    <citation type="submission" date="2016-10" db="EMBL/GenBank/DDBJ databases">
        <authorList>
            <person name="Varghese N."/>
            <person name="Submissions S."/>
        </authorList>
    </citation>
    <scope>NUCLEOTIDE SEQUENCE [LARGE SCALE GENOMIC DNA]</scope>
    <source>
        <strain evidence="3">DSM 45501</strain>
    </source>
</reference>
<organism evidence="2 3">
    <name type="scientific">Actinopolyspora righensis</name>
    <dbReference type="NCBI Taxonomy" id="995060"/>
    <lineage>
        <taxon>Bacteria</taxon>
        <taxon>Bacillati</taxon>
        <taxon>Actinomycetota</taxon>
        <taxon>Actinomycetes</taxon>
        <taxon>Actinopolysporales</taxon>
        <taxon>Actinopolysporaceae</taxon>
        <taxon>Actinopolyspora</taxon>
        <taxon>Actinopolyspora alba group</taxon>
    </lineage>
</organism>
<accession>A0A1I7ATF0</accession>
<keyword evidence="3" id="KW-1185">Reference proteome</keyword>